<sequence length="335" mass="36557">MAGLAIRKLCKSFAGRIVLDHLELSVDPGQLVVLLGASGSGKTTLLRLIAGLETPDAGEIAIGGREVGRLSPRQRNVSMVFQDFALYPHMSVGDNIAFPLRGRKFSRAQVASKVADVAEKLGLEALLDRRPDQISGGQQQRLAVARALVRDSQLLLMDEPLSNVDVRRRDAMRYELRSLQKEFALTVLYVTHDQTEAMLLGDQIAVIDRGVIQQMAPPDVIYDQPANRFVAQFIGSPPMNFIPDGRAGLLGIRPEDLSFRSAGEDDLKIDGVVDAVQCLGSHNVVHLRTDEGPVAVIVDRQQRVELGEQLTACAARCRLHRFATSDGARLASPLI</sequence>
<accession>A0A518IUT3</accession>
<keyword evidence="6" id="KW-0472">Membrane</keyword>
<dbReference type="FunFam" id="3.40.50.300:FF:000042">
    <property type="entry name" value="Maltose/maltodextrin ABC transporter, ATP-binding protein"/>
    <property type="match status" value="1"/>
</dbReference>
<dbReference type="Pfam" id="PF08402">
    <property type="entry name" value="TOBE_2"/>
    <property type="match status" value="1"/>
</dbReference>
<evidence type="ECO:0000313" key="8">
    <source>
        <dbReference type="EMBL" id="QDV56830.1"/>
    </source>
</evidence>
<dbReference type="InterPro" id="IPR017871">
    <property type="entry name" value="ABC_transporter-like_CS"/>
</dbReference>
<keyword evidence="2" id="KW-1003">Cell membrane</keyword>
<evidence type="ECO:0000259" key="7">
    <source>
        <dbReference type="PROSITE" id="PS50893"/>
    </source>
</evidence>
<keyword evidence="1" id="KW-0813">Transport</keyword>
<evidence type="ECO:0000256" key="3">
    <source>
        <dbReference type="ARBA" id="ARBA00022741"/>
    </source>
</evidence>
<dbReference type="EMBL" id="CP036318">
    <property type="protein sequence ID" value="QDV56830.1"/>
    <property type="molecule type" value="Genomic_DNA"/>
</dbReference>
<dbReference type="Gene3D" id="2.40.50.100">
    <property type="match status" value="1"/>
</dbReference>
<evidence type="ECO:0000256" key="2">
    <source>
        <dbReference type="ARBA" id="ARBA00022475"/>
    </source>
</evidence>
<dbReference type="PROSITE" id="PS50893">
    <property type="entry name" value="ABC_TRANSPORTER_2"/>
    <property type="match status" value="1"/>
</dbReference>
<evidence type="ECO:0000256" key="1">
    <source>
        <dbReference type="ARBA" id="ARBA00022448"/>
    </source>
</evidence>
<dbReference type="SUPFAM" id="SSF50331">
    <property type="entry name" value="MOP-like"/>
    <property type="match status" value="1"/>
</dbReference>
<dbReference type="GO" id="GO:0005524">
    <property type="term" value="F:ATP binding"/>
    <property type="evidence" value="ECO:0007669"/>
    <property type="project" value="UniProtKB-KW"/>
</dbReference>
<dbReference type="PANTHER" id="PTHR43875:SF15">
    <property type="entry name" value="TREHALOSE IMPORT ATP-BINDING PROTEIN SUGC"/>
    <property type="match status" value="1"/>
</dbReference>
<keyword evidence="3" id="KW-0547">Nucleotide-binding</keyword>
<protein>
    <submittedName>
        <fullName evidence="8">sn-glycerol-3-phosphate import ATP-binding protein UgpC</fullName>
    </submittedName>
</protein>
<dbReference type="AlphaFoldDB" id="A0A518IUT3"/>
<dbReference type="InterPro" id="IPR008995">
    <property type="entry name" value="Mo/tungstate-bd_C_term_dom"/>
</dbReference>
<dbReference type="InterPro" id="IPR027417">
    <property type="entry name" value="P-loop_NTPase"/>
</dbReference>
<dbReference type="InterPro" id="IPR003439">
    <property type="entry name" value="ABC_transporter-like_ATP-bd"/>
</dbReference>
<dbReference type="Proteomes" id="UP000316770">
    <property type="component" value="Chromosome"/>
</dbReference>
<keyword evidence="9" id="KW-1185">Reference proteome</keyword>
<dbReference type="RefSeq" id="WP_145285697.1">
    <property type="nucleotide sequence ID" value="NZ_CP036318.1"/>
</dbReference>
<reference evidence="8 9" key="1">
    <citation type="submission" date="2019-02" db="EMBL/GenBank/DDBJ databases">
        <title>Deep-cultivation of Planctomycetes and their phenomic and genomic characterization uncovers novel biology.</title>
        <authorList>
            <person name="Wiegand S."/>
            <person name="Jogler M."/>
            <person name="Boedeker C."/>
            <person name="Pinto D."/>
            <person name="Vollmers J."/>
            <person name="Rivas-Marin E."/>
            <person name="Kohn T."/>
            <person name="Peeters S.H."/>
            <person name="Heuer A."/>
            <person name="Rast P."/>
            <person name="Oberbeckmann S."/>
            <person name="Bunk B."/>
            <person name="Jeske O."/>
            <person name="Meyerdierks A."/>
            <person name="Storesund J.E."/>
            <person name="Kallscheuer N."/>
            <person name="Luecker S."/>
            <person name="Lage O.M."/>
            <person name="Pohl T."/>
            <person name="Merkel B.J."/>
            <person name="Hornburger P."/>
            <person name="Mueller R.-W."/>
            <person name="Bruemmer F."/>
            <person name="Labrenz M."/>
            <person name="Spormann A.M."/>
            <person name="Op den Camp H."/>
            <person name="Overmann J."/>
            <person name="Amann R."/>
            <person name="Jetten M.S.M."/>
            <person name="Mascher T."/>
            <person name="Medema M.H."/>
            <person name="Devos D.P."/>
            <person name="Kaster A.-K."/>
            <person name="Ovreas L."/>
            <person name="Rohde M."/>
            <person name="Galperin M.Y."/>
            <person name="Jogler C."/>
        </authorList>
    </citation>
    <scope>NUCLEOTIDE SEQUENCE [LARGE SCALE GENOMIC DNA]</scope>
    <source>
        <strain evidence="8 9">Mal33</strain>
    </source>
</reference>
<keyword evidence="5" id="KW-1278">Translocase</keyword>
<dbReference type="SUPFAM" id="SSF52540">
    <property type="entry name" value="P-loop containing nucleoside triphosphate hydrolases"/>
    <property type="match status" value="1"/>
</dbReference>
<dbReference type="InterPro" id="IPR013611">
    <property type="entry name" value="Transp-assoc_OB_typ2"/>
</dbReference>
<evidence type="ECO:0000256" key="4">
    <source>
        <dbReference type="ARBA" id="ARBA00022840"/>
    </source>
</evidence>
<evidence type="ECO:0000256" key="6">
    <source>
        <dbReference type="ARBA" id="ARBA00023136"/>
    </source>
</evidence>
<name>A0A518IUT3_9BACT</name>
<organism evidence="8 9">
    <name type="scientific">Rosistilla oblonga</name>
    <dbReference type="NCBI Taxonomy" id="2527990"/>
    <lineage>
        <taxon>Bacteria</taxon>
        <taxon>Pseudomonadati</taxon>
        <taxon>Planctomycetota</taxon>
        <taxon>Planctomycetia</taxon>
        <taxon>Pirellulales</taxon>
        <taxon>Pirellulaceae</taxon>
        <taxon>Rosistilla</taxon>
    </lineage>
</organism>
<dbReference type="GO" id="GO:0055052">
    <property type="term" value="C:ATP-binding cassette (ABC) transporter complex, substrate-binding subunit-containing"/>
    <property type="evidence" value="ECO:0007669"/>
    <property type="project" value="TreeGrafter"/>
</dbReference>
<gene>
    <name evidence="8" type="primary">ugpC</name>
    <name evidence="8" type="ORF">Mal33_28310</name>
</gene>
<dbReference type="PROSITE" id="PS00211">
    <property type="entry name" value="ABC_TRANSPORTER_1"/>
    <property type="match status" value="1"/>
</dbReference>
<keyword evidence="4 8" id="KW-0067">ATP-binding</keyword>
<dbReference type="Pfam" id="PF00005">
    <property type="entry name" value="ABC_tran"/>
    <property type="match status" value="1"/>
</dbReference>
<proteinExistence type="predicted"/>
<evidence type="ECO:0000256" key="5">
    <source>
        <dbReference type="ARBA" id="ARBA00022967"/>
    </source>
</evidence>
<dbReference type="GO" id="GO:0140359">
    <property type="term" value="F:ABC-type transporter activity"/>
    <property type="evidence" value="ECO:0007669"/>
    <property type="project" value="UniProtKB-ARBA"/>
</dbReference>
<dbReference type="PANTHER" id="PTHR43875">
    <property type="entry name" value="MALTODEXTRIN IMPORT ATP-BINDING PROTEIN MSMX"/>
    <property type="match status" value="1"/>
</dbReference>
<dbReference type="InterPro" id="IPR012340">
    <property type="entry name" value="NA-bd_OB-fold"/>
</dbReference>
<dbReference type="SMART" id="SM00382">
    <property type="entry name" value="AAA"/>
    <property type="match status" value="1"/>
</dbReference>
<dbReference type="InterPro" id="IPR047641">
    <property type="entry name" value="ABC_transpr_MalK/UgpC-like"/>
</dbReference>
<dbReference type="GO" id="GO:0016887">
    <property type="term" value="F:ATP hydrolysis activity"/>
    <property type="evidence" value="ECO:0007669"/>
    <property type="project" value="InterPro"/>
</dbReference>
<dbReference type="Gene3D" id="2.40.50.140">
    <property type="entry name" value="Nucleic acid-binding proteins"/>
    <property type="match status" value="1"/>
</dbReference>
<feature type="domain" description="ABC transporter" evidence="7">
    <location>
        <begin position="4"/>
        <end position="234"/>
    </location>
</feature>
<evidence type="ECO:0000313" key="9">
    <source>
        <dbReference type="Proteomes" id="UP000316770"/>
    </source>
</evidence>
<dbReference type="Gene3D" id="3.40.50.300">
    <property type="entry name" value="P-loop containing nucleotide triphosphate hydrolases"/>
    <property type="match status" value="1"/>
</dbReference>
<dbReference type="InterPro" id="IPR003593">
    <property type="entry name" value="AAA+_ATPase"/>
</dbReference>